<sequence>MNQINKNQTQHNQYQSSRNQYLFVRSIGLRFEPLSLRVIDNGTNMFNRTPSVLLLLLIFFFFDFTAFFDTFFLPSSTETSTESFSTRSVKESS</sequence>
<evidence type="ECO:0000256" key="1">
    <source>
        <dbReference type="SAM" id="Phobius"/>
    </source>
</evidence>
<reference evidence="2" key="1">
    <citation type="journal article" date="2023" name="Nat. Commun.">
        <title>Diploid and tetraploid genomes of Acorus and the evolution of monocots.</title>
        <authorList>
            <person name="Ma L."/>
            <person name="Liu K.W."/>
            <person name="Li Z."/>
            <person name="Hsiao Y.Y."/>
            <person name="Qi Y."/>
            <person name="Fu T."/>
            <person name="Tang G.D."/>
            <person name="Zhang D."/>
            <person name="Sun W.H."/>
            <person name="Liu D.K."/>
            <person name="Li Y."/>
            <person name="Chen G.Z."/>
            <person name="Liu X.D."/>
            <person name="Liao X.Y."/>
            <person name="Jiang Y.T."/>
            <person name="Yu X."/>
            <person name="Hao Y."/>
            <person name="Huang J."/>
            <person name="Zhao X.W."/>
            <person name="Ke S."/>
            <person name="Chen Y.Y."/>
            <person name="Wu W.L."/>
            <person name="Hsu J.L."/>
            <person name="Lin Y.F."/>
            <person name="Huang M.D."/>
            <person name="Li C.Y."/>
            <person name="Huang L."/>
            <person name="Wang Z.W."/>
            <person name="Zhao X."/>
            <person name="Zhong W.Y."/>
            <person name="Peng D.H."/>
            <person name="Ahmad S."/>
            <person name="Lan S."/>
            <person name="Zhang J.S."/>
            <person name="Tsai W.C."/>
            <person name="Van de Peer Y."/>
            <person name="Liu Z.J."/>
        </authorList>
    </citation>
    <scope>NUCLEOTIDE SEQUENCE</scope>
    <source>
        <strain evidence="2">SCP</strain>
    </source>
</reference>
<evidence type="ECO:0000313" key="2">
    <source>
        <dbReference type="EMBL" id="KAK1262198.1"/>
    </source>
</evidence>
<keyword evidence="1" id="KW-0812">Transmembrane</keyword>
<dbReference type="Proteomes" id="UP001179952">
    <property type="component" value="Unassembled WGS sequence"/>
</dbReference>
<comment type="caution">
    <text evidence="2">The sequence shown here is derived from an EMBL/GenBank/DDBJ whole genome shotgun (WGS) entry which is preliminary data.</text>
</comment>
<dbReference type="EMBL" id="JAUJYN010000010">
    <property type="protein sequence ID" value="KAK1262198.1"/>
    <property type="molecule type" value="Genomic_DNA"/>
</dbReference>
<name>A0AAV9ACZ1_ACOGR</name>
<organism evidence="2 3">
    <name type="scientific">Acorus gramineus</name>
    <name type="common">Dwarf sweet flag</name>
    <dbReference type="NCBI Taxonomy" id="55184"/>
    <lineage>
        <taxon>Eukaryota</taxon>
        <taxon>Viridiplantae</taxon>
        <taxon>Streptophyta</taxon>
        <taxon>Embryophyta</taxon>
        <taxon>Tracheophyta</taxon>
        <taxon>Spermatophyta</taxon>
        <taxon>Magnoliopsida</taxon>
        <taxon>Liliopsida</taxon>
        <taxon>Acoraceae</taxon>
        <taxon>Acorus</taxon>
    </lineage>
</organism>
<keyword evidence="3" id="KW-1185">Reference proteome</keyword>
<gene>
    <name evidence="2" type="ORF">QJS04_geneDACA011566</name>
</gene>
<feature type="transmembrane region" description="Helical" evidence="1">
    <location>
        <begin position="52"/>
        <end position="73"/>
    </location>
</feature>
<protein>
    <recommendedName>
        <fullName evidence="4">Transmembrane protein</fullName>
    </recommendedName>
</protein>
<evidence type="ECO:0000313" key="3">
    <source>
        <dbReference type="Proteomes" id="UP001179952"/>
    </source>
</evidence>
<dbReference type="AlphaFoldDB" id="A0AAV9ACZ1"/>
<keyword evidence="1" id="KW-0472">Membrane</keyword>
<evidence type="ECO:0008006" key="4">
    <source>
        <dbReference type="Google" id="ProtNLM"/>
    </source>
</evidence>
<keyword evidence="1" id="KW-1133">Transmembrane helix</keyword>
<accession>A0AAV9ACZ1</accession>
<proteinExistence type="predicted"/>
<reference evidence="2" key="2">
    <citation type="submission" date="2023-06" db="EMBL/GenBank/DDBJ databases">
        <authorList>
            <person name="Ma L."/>
            <person name="Liu K.-W."/>
            <person name="Li Z."/>
            <person name="Hsiao Y.-Y."/>
            <person name="Qi Y."/>
            <person name="Fu T."/>
            <person name="Tang G."/>
            <person name="Zhang D."/>
            <person name="Sun W.-H."/>
            <person name="Liu D.-K."/>
            <person name="Li Y."/>
            <person name="Chen G.-Z."/>
            <person name="Liu X.-D."/>
            <person name="Liao X.-Y."/>
            <person name="Jiang Y.-T."/>
            <person name="Yu X."/>
            <person name="Hao Y."/>
            <person name="Huang J."/>
            <person name="Zhao X.-W."/>
            <person name="Ke S."/>
            <person name="Chen Y.-Y."/>
            <person name="Wu W.-L."/>
            <person name="Hsu J.-L."/>
            <person name="Lin Y.-F."/>
            <person name="Huang M.-D."/>
            <person name="Li C.-Y."/>
            <person name="Huang L."/>
            <person name="Wang Z.-W."/>
            <person name="Zhao X."/>
            <person name="Zhong W.-Y."/>
            <person name="Peng D.-H."/>
            <person name="Ahmad S."/>
            <person name="Lan S."/>
            <person name="Zhang J.-S."/>
            <person name="Tsai W.-C."/>
            <person name="Van De Peer Y."/>
            <person name="Liu Z.-J."/>
        </authorList>
    </citation>
    <scope>NUCLEOTIDE SEQUENCE</scope>
    <source>
        <strain evidence="2">SCP</strain>
        <tissue evidence="2">Leaves</tissue>
    </source>
</reference>